<dbReference type="Gene3D" id="3.10.129.10">
    <property type="entry name" value="Hotdog Thioesterase"/>
    <property type="match status" value="2"/>
</dbReference>
<comment type="caution">
    <text evidence="2">The sequence shown here is derived from an EMBL/GenBank/DDBJ whole genome shotgun (WGS) entry which is preliminary data.</text>
</comment>
<dbReference type="Pfam" id="PF13452">
    <property type="entry name" value="FAS1_DH_region"/>
    <property type="match status" value="1"/>
</dbReference>
<dbReference type="SUPFAM" id="SSF54637">
    <property type="entry name" value="Thioesterase/thiol ester dehydrase-isomerase"/>
    <property type="match status" value="2"/>
</dbReference>
<dbReference type="RefSeq" id="WP_132035001.1">
    <property type="nucleotide sequence ID" value="NZ_SMAI01000017.1"/>
</dbReference>
<organism evidence="2 3">
    <name type="scientific">Aquabacter spiritensis</name>
    <dbReference type="NCBI Taxonomy" id="933073"/>
    <lineage>
        <taxon>Bacteria</taxon>
        <taxon>Pseudomonadati</taxon>
        <taxon>Pseudomonadota</taxon>
        <taxon>Alphaproteobacteria</taxon>
        <taxon>Hyphomicrobiales</taxon>
        <taxon>Xanthobacteraceae</taxon>
        <taxon>Aquabacter</taxon>
    </lineage>
</organism>
<evidence type="ECO:0000259" key="1">
    <source>
        <dbReference type="Pfam" id="PF13452"/>
    </source>
</evidence>
<keyword evidence="3" id="KW-1185">Reference proteome</keyword>
<dbReference type="CDD" id="cd03441">
    <property type="entry name" value="R_hydratase_like"/>
    <property type="match status" value="1"/>
</dbReference>
<protein>
    <submittedName>
        <fullName evidence="2">Acyl dehydratase</fullName>
    </submittedName>
</protein>
<feature type="domain" description="FAS1-like dehydratase" evidence="1">
    <location>
        <begin position="182"/>
        <end position="316"/>
    </location>
</feature>
<dbReference type="Proteomes" id="UP000294664">
    <property type="component" value="Unassembled WGS sequence"/>
</dbReference>
<proteinExistence type="predicted"/>
<evidence type="ECO:0000313" key="3">
    <source>
        <dbReference type="Proteomes" id="UP000294664"/>
    </source>
</evidence>
<dbReference type="InterPro" id="IPR029069">
    <property type="entry name" value="HotDog_dom_sf"/>
</dbReference>
<gene>
    <name evidence="2" type="ORF">EDC64_11766</name>
</gene>
<name>A0A4R3LMU3_9HYPH</name>
<dbReference type="EMBL" id="SMAI01000017">
    <property type="protein sequence ID" value="TCT01713.1"/>
    <property type="molecule type" value="Genomic_DNA"/>
</dbReference>
<dbReference type="OrthoDB" id="4235906at2"/>
<sequence>MAQPMNIEAGLALPPLAKGPYTSSHLVRWCAAQQNWDKIHYDRDFAIGTAGLPERVINGALKQHVIVQFLTEAFPEDAWIWTIQFRFLAPDLIGESLEVRGTIASVDAIGDQTVASVDIEIWNTSRQKLTTSGTARIGLGAGGVSLPPFPAELRAAHAARPAGDGVPQTIAGWIGTDWERLSSDYPVDLSRLRLFADAIGNLSPIHFDPVAAAASIHGRVVAPPLFPLHALEARPDTLALSDDPTAIGREGVNEMGRNLGRRLGLPGAGMVNGGSDIEIHGRLYAGETVRGVGRLLAADLKSGRGAEPMLITKVLNDYFTGDRLLVRELQTTIYRNISQ</sequence>
<dbReference type="AlphaFoldDB" id="A0A4R3LMU3"/>
<accession>A0A4R3LMU3</accession>
<dbReference type="InterPro" id="IPR039569">
    <property type="entry name" value="FAS1-like_DH_region"/>
</dbReference>
<evidence type="ECO:0000313" key="2">
    <source>
        <dbReference type="EMBL" id="TCT01713.1"/>
    </source>
</evidence>
<reference evidence="2 3" key="1">
    <citation type="submission" date="2019-03" db="EMBL/GenBank/DDBJ databases">
        <title>Genomic Encyclopedia of Type Strains, Phase IV (KMG-IV): sequencing the most valuable type-strain genomes for metagenomic binning, comparative biology and taxonomic classification.</title>
        <authorList>
            <person name="Goeker M."/>
        </authorList>
    </citation>
    <scope>NUCLEOTIDE SEQUENCE [LARGE SCALE GENOMIC DNA]</scope>
    <source>
        <strain evidence="2 3">DSM 9035</strain>
    </source>
</reference>